<feature type="domain" description="ERAP1-like C-terminal" evidence="1">
    <location>
        <begin position="10"/>
        <end position="209"/>
    </location>
</feature>
<evidence type="ECO:0000313" key="2">
    <source>
        <dbReference type="EMBL" id="CAB4634717.1"/>
    </source>
</evidence>
<protein>
    <submittedName>
        <fullName evidence="2">Unannotated protein</fullName>
    </submittedName>
</protein>
<evidence type="ECO:0000259" key="1">
    <source>
        <dbReference type="Pfam" id="PF11838"/>
    </source>
</evidence>
<dbReference type="InterPro" id="IPR024571">
    <property type="entry name" value="ERAP1-like_C_dom"/>
</dbReference>
<dbReference type="Pfam" id="PF11838">
    <property type="entry name" value="ERAP1_C"/>
    <property type="match status" value="1"/>
</dbReference>
<reference evidence="2" key="1">
    <citation type="submission" date="2020-05" db="EMBL/GenBank/DDBJ databases">
        <authorList>
            <person name="Chiriac C."/>
            <person name="Salcher M."/>
            <person name="Ghai R."/>
            <person name="Kavagutti S V."/>
        </authorList>
    </citation>
    <scope>NUCLEOTIDE SEQUENCE</scope>
</reference>
<accession>A0A6J6JC85</accession>
<sequence length="219" mass="24112">MREQAQTATAGSDHQLAFTRSFIGAARSDTDLAFVAGLLDGTIVWPGLAVDTDLRWFMLDRLVTTGKLGDTAVETELKNDDTATGRRHAAHALAARPEIGAKQIAWNDLFERTDLPNALIGATLAGFVQPEQRELLVNFRDQYFAEIPRMWRDRTHEIAQELTVGLYPFLLADAETLRLTDELLASAAADDLGPAGRRLVSEGRDGVERAIRAQARDRA</sequence>
<dbReference type="EMBL" id="CAEZVB010000160">
    <property type="protein sequence ID" value="CAB4634717.1"/>
    <property type="molecule type" value="Genomic_DNA"/>
</dbReference>
<name>A0A6J6JC85_9ZZZZ</name>
<proteinExistence type="predicted"/>
<dbReference type="AlphaFoldDB" id="A0A6J6JC85"/>
<gene>
    <name evidence="2" type="ORF">UFOPK1908_01683</name>
</gene>
<organism evidence="2">
    <name type="scientific">freshwater metagenome</name>
    <dbReference type="NCBI Taxonomy" id="449393"/>
    <lineage>
        <taxon>unclassified sequences</taxon>
        <taxon>metagenomes</taxon>
        <taxon>ecological metagenomes</taxon>
    </lineage>
</organism>